<evidence type="ECO:0000256" key="4">
    <source>
        <dbReference type="ARBA" id="ARBA00022630"/>
    </source>
</evidence>
<dbReference type="Pfam" id="PF00724">
    <property type="entry name" value="Oxidored_FMN"/>
    <property type="match status" value="1"/>
</dbReference>
<accession>A0A382G718</accession>
<comment type="cofactor">
    <cofactor evidence="1">
        <name>FMN</name>
        <dbReference type="ChEBI" id="CHEBI:58210"/>
    </cofactor>
</comment>
<dbReference type="AlphaFoldDB" id="A0A382G718"/>
<comment type="cofactor">
    <cofactor evidence="2">
        <name>[4Fe-4S] cluster</name>
        <dbReference type="ChEBI" id="CHEBI:49883"/>
    </cofactor>
</comment>
<dbReference type="InterPro" id="IPR013785">
    <property type="entry name" value="Aldolase_TIM"/>
</dbReference>
<evidence type="ECO:0000256" key="1">
    <source>
        <dbReference type="ARBA" id="ARBA00001917"/>
    </source>
</evidence>
<reference evidence="12" key="1">
    <citation type="submission" date="2018-05" db="EMBL/GenBank/DDBJ databases">
        <authorList>
            <person name="Lanie J.A."/>
            <person name="Ng W.-L."/>
            <person name="Kazmierczak K.M."/>
            <person name="Andrzejewski T.M."/>
            <person name="Davidsen T.M."/>
            <person name="Wayne K.J."/>
            <person name="Tettelin H."/>
            <person name="Glass J.I."/>
            <person name="Rusch D."/>
            <person name="Podicherti R."/>
            <person name="Tsui H.-C.T."/>
            <person name="Winkler M.E."/>
        </authorList>
    </citation>
    <scope>NUCLEOTIDE SEQUENCE</scope>
</reference>
<sequence length="445" mass="49447">LTNERRDRLEMLAELPDLWDININNYYQEMGVSRFIKEGSLEEHMSFVKSVTTKPVVTVGRFTSPDTMASQVKRGVVDFIGAARPSIADPFLPKKIEEGRLEEIRECIGCNICYTGDSLGVPIRCTQNPAIGEEWRRGWHPETIAKKGSESSVLVVGAGPAGLEAARALGQRGYRVTLAEATRELGGRVTRESTLPGLGEWLRVRDYRVQQIDAMSNVEVFRESDLSVDEVLAVEADHIVISTGATWRADGFGRNHPQPLTTLSPSAQILTPDDVMAGRLPDGPTVVFDDDSFYMGGVIAERVCRENVPVTLVTPENVVSDWCEHTSEQYQVQKHLLELSVRIETAHSLLAYDGREVTICCTHTGRQQSIEANALIMVTARSPRDELYQSLKQRMEGEAQTPFRSLRRIGDCEAPAIIAAAVYAGHRYARELDTEPDPDVPLRLE</sequence>
<evidence type="ECO:0000256" key="2">
    <source>
        <dbReference type="ARBA" id="ARBA00001966"/>
    </source>
</evidence>
<dbReference type="SUPFAM" id="SSF51395">
    <property type="entry name" value="FMN-linked oxidoreductases"/>
    <property type="match status" value="1"/>
</dbReference>
<dbReference type="GO" id="GO:0016491">
    <property type="term" value="F:oxidoreductase activity"/>
    <property type="evidence" value="ECO:0007669"/>
    <property type="project" value="UniProtKB-KW"/>
</dbReference>
<evidence type="ECO:0000256" key="7">
    <source>
        <dbReference type="ARBA" id="ARBA00023002"/>
    </source>
</evidence>
<keyword evidence="5" id="KW-0288">FMN</keyword>
<name>A0A382G718_9ZZZZ</name>
<dbReference type="Pfam" id="PF07992">
    <property type="entry name" value="Pyr_redox_2"/>
    <property type="match status" value="1"/>
</dbReference>
<dbReference type="Gene3D" id="3.40.50.720">
    <property type="entry name" value="NAD(P)-binding Rossmann-like Domain"/>
    <property type="match status" value="1"/>
</dbReference>
<evidence type="ECO:0000256" key="5">
    <source>
        <dbReference type="ARBA" id="ARBA00022643"/>
    </source>
</evidence>
<dbReference type="GO" id="GO:0051536">
    <property type="term" value="F:iron-sulfur cluster binding"/>
    <property type="evidence" value="ECO:0007669"/>
    <property type="project" value="UniProtKB-KW"/>
</dbReference>
<dbReference type="SUPFAM" id="SSF51905">
    <property type="entry name" value="FAD/NAD(P)-binding domain"/>
    <property type="match status" value="1"/>
</dbReference>
<evidence type="ECO:0000259" key="11">
    <source>
        <dbReference type="Pfam" id="PF07992"/>
    </source>
</evidence>
<proteinExistence type="inferred from homology"/>
<keyword evidence="9" id="KW-0411">Iron-sulfur</keyword>
<keyword evidence="7" id="KW-0560">Oxidoreductase</keyword>
<organism evidence="12">
    <name type="scientific">marine metagenome</name>
    <dbReference type="NCBI Taxonomy" id="408172"/>
    <lineage>
        <taxon>unclassified sequences</taxon>
        <taxon>metagenomes</taxon>
        <taxon>ecological metagenomes</taxon>
    </lineage>
</organism>
<evidence type="ECO:0000259" key="10">
    <source>
        <dbReference type="Pfam" id="PF00724"/>
    </source>
</evidence>
<dbReference type="InterPro" id="IPR001155">
    <property type="entry name" value="OxRdtase_FMN_N"/>
</dbReference>
<dbReference type="Gene3D" id="3.50.50.60">
    <property type="entry name" value="FAD/NAD(P)-binding domain"/>
    <property type="match status" value="1"/>
</dbReference>
<gene>
    <name evidence="12" type="ORF">METZ01_LOCUS223439</name>
</gene>
<keyword evidence="8" id="KW-0408">Iron</keyword>
<feature type="domain" description="NADH:flavin oxidoreductase/NADH oxidase N-terminal" evidence="10">
    <location>
        <begin position="32"/>
        <end position="101"/>
    </location>
</feature>
<evidence type="ECO:0000256" key="9">
    <source>
        <dbReference type="ARBA" id="ARBA00023014"/>
    </source>
</evidence>
<dbReference type="GO" id="GO:0010181">
    <property type="term" value="F:FMN binding"/>
    <property type="evidence" value="ECO:0007669"/>
    <property type="project" value="InterPro"/>
</dbReference>
<feature type="non-terminal residue" evidence="12">
    <location>
        <position position="1"/>
    </location>
</feature>
<dbReference type="PANTHER" id="PTHR42917:SF2">
    <property type="entry name" value="2,4-DIENOYL-COA REDUCTASE [(2E)-ENOYL-COA-PRODUCING]"/>
    <property type="match status" value="1"/>
</dbReference>
<protein>
    <recommendedName>
        <fullName evidence="13">NADH:flavin oxidoreductase/NADH oxidase N-terminal domain-containing protein</fullName>
    </recommendedName>
</protein>
<evidence type="ECO:0000256" key="8">
    <source>
        <dbReference type="ARBA" id="ARBA00023004"/>
    </source>
</evidence>
<comment type="similarity">
    <text evidence="3">In the N-terminal section; belongs to the NADH:flavin oxidoreductase/NADH oxidase family.</text>
</comment>
<dbReference type="Gene3D" id="3.20.20.70">
    <property type="entry name" value="Aldolase class I"/>
    <property type="match status" value="1"/>
</dbReference>
<evidence type="ECO:0008006" key="13">
    <source>
        <dbReference type="Google" id="ProtNLM"/>
    </source>
</evidence>
<evidence type="ECO:0000256" key="3">
    <source>
        <dbReference type="ARBA" id="ARBA00011048"/>
    </source>
</evidence>
<evidence type="ECO:0000313" key="12">
    <source>
        <dbReference type="EMBL" id="SVB70585.1"/>
    </source>
</evidence>
<feature type="domain" description="FAD/NAD(P)-binding" evidence="11">
    <location>
        <begin position="152"/>
        <end position="249"/>
    </location>
</feature>
<dbReference type="InterPro" id="IPR036188">
    <property type="entry name" value="FAD/NAD-bd_sf"/>
</dbReference>
<dbReference type="PRINTS" id="PR00368">
    <property type="entry name" value="FADPNR"/>
</dbReference>
<dbReference type="GO" id="GO:0046872">
    <property type="term" value="F:metal ion binding"/>
    <property type="evidence" value="ECO:0007669"/>
    <property type="project" value="UniProtKB-KW"/>
</dbReference>
<dbReference type="InterPro" id="IPR051793">
    <property type="entry name" value="NADH:flavin_oxidoreductase"/>
</dbReference>
<keyword evidence="6" id="KW-0479">Metal-binding</keyword>
<dbReference type="SUPFAM" id="SSF51971">
    <property type="entry name" value="Nucleotide-binding domain"/>
    <property type="match status" value="1"/>
</dbReference>
<dbReference type="InterPro" id="IPR023753">
    <property type="entry name" value="FAD/NAD-binding_dom"/>
</dbReference>
<evidence type="ECO:0000256" key="6">
    <source>
        <dbReference type="ARBA" id="ARBA00022723"/>
    </source>
</evidence>
<dbReference type="PANTHER" id="PTHR42917">
    <property type="entry name" value="2,4-DIENOYL-COA REDUCTASE"/>
    <property type="match status" value="1"/>
</dbReference>
<dbReference type="EMBL" id="UINC01053718">
    <property type="protein sequence ID" value="SVB70585.1"/>
    <property type="molecule type" value="Genomic_DNA"/>
</dbReference>
<keyword evidence="4" id="KW-0285">Flavoprotein</keyword>